<evidence type="ECO:0000313" key="2">
    <source>
        <dbReference type="Proteomes" id="UP000480943"/>
    </source>
</evidence>
<dbReference type="Proteomes" id="UP000480943">
    <property type="component" value="Unassembled WGS sequence"/>
</dbReference>
<protein>
    <submittedName>
        <fullName evidence="1">Uncharacterized protein</fullName>
    </submittedName>
</protein>
<organism evidence="1 2">
    <name type="scientific">Photobacterium damselae subsp. damselae</name>
    <name type="common">Listonella damsela</name>
    <dbReference type="NCBI Taxonomy" id="85581"/>
    <lineage>
        <taxon>Bacteria</taxon>
        <taxon>Pseudomonadati</taxon>
        <taxon>Pseudomonadota</taxon>
        <taxon>Gammaproteobacteria</taxon>
        <taxon>Vibrionales</taxon>
        <taxon>Vibrionaceae</taxon>
        <taxon>Photobacterium</taxon>
    </lineage>
</organism>
<dbReference type="EMBL" id="VZUQ01000045">
    <property type="protein sequence ID" value="KAB1182251.1"/>
    <property type="molecule type" value="Genomic_DNA"/>
</dbReference>
<dbReference type="RefSeq" id="WP_151182615.1">
    <property type="nucleotide sequence ID" value="NZ_VZUQ01000045.1"/>
</dbReference>
<reference evidence="1 2" key="1">
    <citation type="submission" date="2019-09" db="EMBL/GenBank/DDBJ databases">
        <title>Photobacterium damselae subsp. damselae CDC-2227-81, a human clinical isolate.</title>
        <authorList>
            <person name="Osorio C.R."/>
        </authorList>
    </citation>
    <scope>NUCLEOTIDE SEQUENCE [LARGE SCALE GENOMIC DNA]</scope>
    <source>
        <strain evidence="1 2">CDC-2227-81</strain>
    </source>
</reference>
<gene>
    <name evidence="1" type="ORF">F6450_07215</name>
</gene>
<sequence length="116" mass="13369">MTPWYKLLTSLTQKLKTQGITVEEFRLLSAFYEHGRALTKDEVLNEYLNGEIIISDDSHQKEGFLSTITKLVETSVLEWEGDNLTLSISGEFLVVEIYQIAQARLTNHLFSPERYN</sequence>
<proteinExistence type="predicted"/>
<accession>A0AAD3WYZ5</accession>
<dbReference type="AlphaFoldDB" id="A0AAD3WYZ5"/>
<evidence type="ECO:0000313" key="1">
    <source>
        <dbReference type="EMBL" id="KAB1182251.1"/>
    </source>
</evidence>
<comment type="caution">
    <text evidence="1">The sequence shown here is derived from an EMBL/GenBank/DDBJ whole genome shotgun (WGS) entry which is preliminary data.</text>
</comment>
<name>A0AAD3WYZ5_PHODD</name>